<evidence type="ECO:0000313" key="8">
    <source>
        <dbReference type="EMBL" id="KAE9220596.1"/>
    </source>
</evidence>
<evidence type="ECO:0000313" key="4">
    <source>
        <dbReference type="EMBL" id="KAE9103638.1"/>
    </source>
</evidence>
<proteinExistence type="predicted"/>
<evidence type="ECO:0000313" key="10">
    <source>
        <dbReference type="EMBL" id="KAE9303479.1"/>
    </source>
</evidence>
<feature type="compositionally biased region" description="Acidic residues" evidence="1">
    <location>
        <begin position="130"/>
        <end position="150"/>
    </location>
</feature>
<dbReference type="EMBL" id="QXFW01000785">
    <property type="protein sequence ID" value="KAE9003093.1"/>
    <property type="molecule type" value="Genomic_DNA"/>
</dbReference>
<evidence type="ECO:0000313" key="11">
    <source>
        <dbReference type="Proteomes" id="UP000429523"/>
    </source>
</evidence>
<evidence type="ECO:0000256" key="1">
    <source>
        <dbReference type="SAM" id="MobiDB-lite"/>
    </source>
</evidence>
<dbReference type="EMBL" id="QXGC01000799">
    <property type="protein sequence ID" value="KAE9220596.1"/>
    <property type="molecule type" value="Genomic_DNA"/>
</dbReference>
<evidence type="ECO:0000313" key="9">
    <source>
        <dbReference type="EMBL" id="KAE9222557.1"/>
    </source>
</evidence>
<dbReference type="AlphaFoldDB" id="A0A6A3EQ11"/>
<protein>
    <submittedName>
        <fullName evidence="2">Uncharacterized protein</fullName>
    </submittedName>
</protein>
<dbReference type="Proteomes" id="UP000476176">
    <property type="component" value="Unassembled WGS sequence"/>
</dbReference>
<comment type="caution">
    <text evidence="2">The sequence shown here is derived from an EMBL/GenBank/DDBJ whole genome shotgun (WGS) entry which is preliminary data.</text>
</comment>
<accession>A0A6A3EQ11</accession>
<feature type="region of interest" description="Disordered" evidence="1">
    <location>
        <begin position="1"/>
        <end position="26"/>
    </location>
</feature>
<dbReference type="Proteomes" id="UP000440732">
    <property type="component" value="Unassembled WGS sequence"/>
</dbReference>
<gene>
    <name evidence="10" type="ORF">PF001_g13521</name>
    <name evidence="9" type="ORF">PF002_g15228</name>
    <name evidence="8" type="ORF">PF004_g13290</name>
    <name evidence="7" type="ORF">PF005_g14240</name>
    <name evidence="6" type="ORF">PF006_g13369</name>
    <name evidence="5" type="ORF">PF007_g14334</name>
    <name evidence="2" type="ORF">PF009_g15525</name>
    <name evidence="4" type="ORF">PF010_g13659</name>
    <name evidence="3" type="ORF">PF011_g13039</name>
</gene>
<dbReference type="Proteomes" id="UP000460718">
    <property type="component" value="Unassembled WGS sequence"/>
</dbReference>
<evidence type="ECO:0000313" key="13">
    <source>
        <dbReference type="Proteomes" id="UP000437068"/>
    </source>
</evidence>
<dbReference type="Proteomes" id="UP000433483">
    <property type="component" value="Unassembled WGS sequence"/>
</dbReference>
<dbReference type="OrthoDB" id="92373at2759"/>
<dbReference type="EMBL" id="QXGB01000829">
    <property type="protein sequence ID" value="KAE9203314.1"/>
    <property type="molecule type" value="Genomic_DNA"/>
</dbReference>
<evidence type="ECO:0000313" key="17">
    <source>
        <dbReference type="Proteomes" id="UP000460718"/>
    </source>
</evidence>
<feature type="region of interest" description="Disordered" evidence="1">
    <location>
        <begin position="101"/>
        <end position="169"/>
    </location>
</feature>
<dbReference type="Proteomes" id="UP000488956">
    <property type="component" value="Unassembled WGS sequence"/>
</dbReference>
<reference evidence="11 12" key="1">
    <citation type="submission" date="2018-08" db="EMBL/GenBank/DDBJ databases">
        <title>Genomic investigation of the strawberry pathogen Phytophthora fragariae indicates pathogenicity is determined by transcriptional variation in three key races.</title>
        <authorList>
            <person name="Adams T.M."/>
            <person name="Armitage A.D."/>
            <person name="Sobczyk M.K."/>
            <person name="Bates H.J."/>
            <person name="Dunwell J.M."/>
            <person name="Nellist C.F."/>
            <person name="Harrison R.J."/>
        </authorList>
    </citation>
    <scope>NUCLEOTIDE SEQUENCE [LARGE SCALE GENOMIC DNA]</scope>
    <source>
        <strain evidence="10 13">A4</strain>
        <strain evidence="9 14">BC-1</strain>
        <strain evidence="8 18">BC-23</strain>
        <strain evidence="7 12">NOV-27</strain>
        <strain evidence="6 15">NOV-5</strain>
        <strain evidence="5 16">NOV-71</strain>
        <strain evidence="2 11">NOV-9</strain>
        <strain evidence="4 19">ONT-3</strain>
        <strain evidence="3 17">SCRP245</strain>
    </source>
</reference>
<evidence type="ECO:0000313" key="14">
    <source>
        <dbReference type="Proteomes" id="UP000440367"/>
    </source>
</evidence>
<name>A0A6A3EQ11_9STRA</name>
<dbReference type="Proteomes" id="UP000440367">
    <property type="component" value="Unassembled WGS sequence"/>
</dbReference>
<dbReference type="EMBL" id="QXGE01000801">
    <property type="protein sequence ID" value="KAE9303479.1"/>
    <property type="molecule type" value="Genomic_DNA"/>
</dbReference>
<dbReference type="EMBL" id="QXFZ01000827">
    <property type="protein sequence ID" value="KAE9103645.1"/>
    <property type="molecule type" value="Genomic_DNA"/>
</dbReference>
<evidence type="ECO:0000313" key="7">
    <source>
        <dbReference type="EMBL" id="KAE9203314.1"/>
    </source>
</evidence>
<evidence type="ECO:0000313" key="19">
    <source>
        <dbReference type="Proteomes" id="UP000488956"/>
    </source>
</evidence>
<evidence type="ECO:0000313" key="18">
    <source>
        <dbReference type="Proteomes" id="UP000476176"/>
    </source>
</evidence>
<dbReference type="Proteomes" id="UP000429523">
    <property type="component" value="Unassembled WGS sequence"/>
</dbReference>
<sequence length="169" mass="18944">MAPKFSLARGYSEREPNPSILVQDVGQDDHDLGDVWSERGPYTRSHWRVSYPYKKATSFTAWSSRITSLSSHLRGAGAALTTRAKQLHVPESTRWAVSRLHKPIVEPSSPQERSLPRAASMPIQYLSSESDADPFSDQPEAEDDEEDGLVEDNKPPRLHPSRSWTQGCT</sequence>
<evidence type="ECO:0000313" key="2">
    <source>
        <dbReference type="EMBL" id="KAE8934496.1"/>
    </source>
</evidence>
<dbReference type="EMBL" id="QXGA01000793">
    <property type="protein sequence ID" value="KAE9141102.1"/>
    <property type="molecule type" value="Genomic_DNA"/>
</dbReference>
<evidence type="ECO:0000313" key="3">
    <source>
        <dbReference type="EMBL" id="KAE9003093.1"/>
    </source>
</evidence>
<evidence type="ECO:0000313" key="5">
    <source>
        <dbReference type="EMBL" id="KAE9103645.1"/>
    </source>
</evidence>
<dbReference type="EMBL" id="QXGD01000847">
    <property type="protein sequence ID" value="KAE9222557.1"/>
    <property type="molecule type" value="Genomic_DNA"/>
</dbReference>
<evidence type="ECO:0000313" key="15">
    <source>
        <dbReference type="Proteomes" id="UP000440732"/>
    </source>
</evidence>
<evidence type="ECO:0000313" key="16">
    <source>
        <dbReference type="Proteomes" id="UP000441208"/>
    </source>
</evidence>
<organism evidence="2 11">
    <name type="scientific">Phytophthora fragariae</name>
    <dbReference type="NCBI Taxonomy" id="53985"/>
    <lineage>
        <taxon>Eukaryota</taxon>
        <taxon>Sar</taxon>
        <taxon>Stramenopiles</taxon>
        <taxon>Oomycota</taxon>
        <taxon>Peronosporomycetes</taxon>
        <taxon>Peronosporales</taxon>
        <taxon>Peronosporaceae</taxon>
        <taxon>Phytophthora</taxon>
    </lineage>
</organism>
<dbReference type="EMBL" id="QXFX01000811">
    <property type="protein sequence ID" value="KAE9103638.1"/>
    <property type="molecule type" value="Genomic_DNA"/>
</dbReference>
<dbReference type="Proteomes" id="UP000437068">
    <property type="component" value="Unassembled WGS sequence"/>
</dbReference>
<dbReference type="Proteomes" id="UP000441208">
    <property type="component" value="Unassembled WGS sequence"/>
</dbReference>
<evidence type="ECO:0000313" key="6">
    <source>
        <dbReference type="EMBL" id="KAE9141102.1"/>
    </source>
</evidence>
<keyword evidence="12" id="KW-1185">Reference proteome</keyword>
<dbReference type="EMBL" id="QXGF01000900">
    <property type="protein sequence ID" value="KAE8934496.1"/>
    <property type="molecule type" value="Genomic_DNA"/>
</dbReference>
<evidence type="ECO:0000313" key="12">
    <source>
        <dbReference type="Proteomes" id="UP000433483"/>
    </source>
</evidence>